<evidence type="ECO:0000256" key="4">
    <source>
        <dbReference type="ARBA" id="ARBA00023125"/>
    </source>
</evidence>
<dbReference type="Proteomes" id="UP000031518">
    <property type="component" value="Unassembled WGS sequence"/>
</dbReference>
<keyword evidence="3 6" id="KW-0815">Transposition</keyword>
<gene>
    <name evidence="7" type="ORF">PYK22_01420</name>
</gene>
<accession>A0A0B6WWD8</accession>
<organism evidence="7 8">
    <name type="scientific">Pyrinomonas methylaliphatogenes</name>
    <dbReference type="NCBI Taxonomy" id="454194"/>
    <lineage>
        <taxon>Bacteria</taxon>
        <taxon>Pseudomonadati</taxon>
        <taxon>Acidobacteriota</taxon>
        <taxon>Blastocatellia</taxon>
        <taxon>Blastocatellales</taxon>
        <taxon>Pyrinomonadaceae</taxon>
        <taxon>Pyrinomonas</taxon>
    </lineage>
</organism>
<dbReference type="InterPro" id="IPR001207">
    <property type="entry name" value="Transposase_mutator"/>
</dbReference>
<evidence type="ECO:0000256" key="3">
    <source>
        <dbReference type="ARBA" id="ARBA00022578"/>
    </source>
</evidence>
<keyword evidence="4 6" id="KW-0238">DNA-binding</keyword>
<dbReference type="PANTHER" id="PTHR33217">
    <property type="entry name" value="TRANSPOSASE FOR INSERTION SEQUENCE ELEMENT IS1081"/>
    <property type="match status" value="1"/>
</dbReference>
<name>A0A0B6WWD8_9BACT</name>
<evidence type="ECO:0000256" key="6">
    <source>
        <dbReference type="RuleBase" id="RU365089"/>
    </source>
</evidence>
<evidence type="ECO:0000313" key="7">
    <source>
        <dbReference type="EMBL" id="CDM65421.1"/>
    </source>
</evidence>
<dbReference type="PANTHER" id="PTHR33217:SF7">
    <property type="entry name" value="TRANSPOSASE FOR INSERTION SEQUENCE ELEMENT IS1081"/>
    <property type="match status" value="1"/>
</dbReference>
<proteinExistence type="inferred from homology"/>
<evidence type="ECO:0000256" key="5">
    <source>
        <dbReference type="ARBA" id="ARBA00023172"/>
    </source>
</evidence>
<dbReference type="GO" id="GO:0004803">
    <property type="term" value="F:transposase activity"/>
    <property type="evidence" value="ECO:0007669"/>
    <property type="project" value="UniProtKB-UniRule"/>
</dbReference>
<evidence type="ECO:0000256" key="2">
    <source>
        <dbReference type="ARBA" id="ARBA00010961"/>
    </source>
</evidence>
<reference evidence="7 8" key="1">
    <citation type="submission" date="2013-12" db="EMBL/GenBank/DDBJ databases">
        <authorList>
            <person name="Stott M."/>
        </authorList>
    </citation>
    <scope>NUCLEOTIDE SEQUENCE [LARGE SCALE GENOMIC DNA]</scope>
    <source>
        <strain evidence="7 8">K22</strain>
    </source>
</reference>
<protein>
    <recommendedName>
        <fullName evidence="6">Mutator family transposase</fullName>
    </recommendedName>
</protein>
<keyword evidence="8" id="KW-1185">Reference proteome</keyword>
<dbReference type="Pfam" id="PF00872">
    <property type="entry name" value="Transposase_mut"/>
    <property type="match status" value="1"/>
</dbReference>
<dbReference type="EMBL" id="CBXV010000004">
    <property type="protein sequence ID" value="CDM65421.1"/>
    <property type="molecule type" value="Genomic_DNA"/>
</dbReference>
<evidence type="ECO:0000256" key="1">
    <source>
        <dbReference type="ARBA" id="ARBA00002190"/>
    </source>
</evidence>
<comment type="function">
    <text evidence="1 6">Required for the transposition of the insertion element.</text>
</comment>
<dbReference type="GO" id="GO:0003677">
    <property type="term" value="F:DNA binding"/>
    <property type="evidence" value="ECO:0007669"/>
    <property type="project" value="UniProtKB-UniRule"/>
</dbReference>
<reference evidence="7 8" key="2">
    <citation type="submission" date="2015-01" db="EMBL/GenBank/DDBJ databases">
        <title>Complete genome sequence of Pyrinomonas methylaliphatogenes type strain K22T.</title>
        <authorList>
            <person name="Lee K.C.Y."/>
            <person name="Power J.F."/>
            <person name="Dunfield P.F."/>
            <person name="Morgan X.C."/>
            <person name="Huttenhower C."/>
            <person name="Stott M.B."/>
        </authorList>
    </citation>
    <scope>NUCLEOTIDE SEQUENCE [LARGE SCALE GENOMIC DNA]</scope>
    <source>
        <strain evidence="7 8">K22</strain>
    </source>
</reference>
<dbReference type="STRING" id="454194.PYK22_01420"/>
<sequence length="64" mass="6766">MIATGINDKGRREILGVMDSESATGWQAFFSRLKERGLAGVDVAVSDSHSGLVKALLAHFSGCT</sequence>
<keyword evidence="6" id="KW-0814">Transposable element</keyword>
<evidence type="ECO:0000313" key="8">
    <source>
        <dbReference type="Proteomes" id="UP000031518"/>
    </source>
</evidence>
<keyword evidence="5 6" id="KW-0233">DNA recombination</keyword>
<dbReference type="AlphaFoldDB" id="A0A0B6WWD8"/>
<dbReference type="GO" id="GO:0006313">
    <property type="term" value="P:DNA transposition"/>
    <property type="evidence" value="ECO:0007669"/>
    <property type="project" value="UniProtKB-UniRule"/>
</dbReference>
<comment type="similarity">
    <text evidence="2 6">Belongs to the transposase mutator family.</text>
</comment>